<accession>A0AAN7XSC8</accession>
<protein>
    <submittedName>
        <fullName evidence="1">Uncharacterized protein</fullName>
    </submittedName>
</protein>
<reference evidence="1 2" key="1">
    <citation type="journal article" date="2023" name="Genes (Basel)">
        <title>Chromosome-Level Genome Assembly and Circadian Gene Repertoire of the Patagonia Blennie Eleginops maclovinus-The Closest Ancestral Proxy of Antarctic Cryonotothenioids.</title>
        <authorList>
            <person name="Cheng C.C."/>
            <person name="Rivera-Colon A.G."/>
            <person name="Minhas B.F."/>
            <person name="Wilson L."/>
            <person name="Rayamajhi N."/>
            <person name="Vargas-Chacoff L."/>
            <person name="Catchen J.M."/>
        </authorList>
    </citation>
    <scope>NUCLEOTIDE SEQUENCE [LARGE SCALE GENOMIC DNA]</scope>
    <source>
        <strain evidence="1">JMC-PN-2008</strain>
    </source>
</reference>
<dbReference type="AlphaFoldDB" id="A0AAN7XSC8"/>
<reference evidence="1 2" key="2">
    <citation type="journal article" date="2023" name="Mol. Biol. Evol.">
        <title>Genomics of Secondarily Temperate Adaptation in the Only Non-Antarctic Icefish.</title>
        <authorList>
            <person name="Rivera-Colon A.G."/>
            <person name="Rayamajhi N."/>
            <person name="Minhas B.F."/>
            <person name="Madrigal G."/>
            <person name="Bilyk K.T."/>
            <person name="Yoon V."/>
            <person name="Hune M."/>
            <person name="Gregory S."/>
            <person name="Cheng C.H.C."/>
            <person name="Catchen J.M."/>
        </authorList>
    </citation>
    <scope>NUCLEOTIDE SEQUENCE [LARGE SCALE GENOMIC DNA]</scope>
    <source>
        <strain evidence="1">JMC-PN-2008</strain>
    </source>
</reference>
<dbReference type="EMBL" id="JAUZQC010000007">
    <property type="protein sequence ID" value="KAK5868953.1"/>
    <property type="molecule type" value="Genomic_DNA"/>
</dbReference>
<evidence type="ECO:0000313" key="1">
    <source>
        <dbReference type="EMBL" id="KAK5868953.1"/>
    </source>
</evidence>
<sequence>MPQEKAHKQGTCSLPVFKDESYGMQSRFLLAGLISPSPTSGCSSVCSCGTVRANSATAELSNTVQSISSHISGPKKES</sequence>
<gene>
    <name evidence="1" type="ORF">PBY51_009921</name>
</gene>
<dbReference type="Proteomes" id="UP001346869">
    <property type="component" value="Unassembled WGS sequence"/>
</dbReference>
<name>A0AAN7XSC8_ELEMC</name>
<organism evidence="1 2">
    <name type="scientific">Eleginops maclovinus</name>
    <name type="common">Patagonian blennie</name>
    <name type="synonym">Eleginus maclovinus</name>
    <dbReference type="NCBI Taxonomy" id="56733"/>
    <lineage>
        <taxon>Eukaryota</taxon>
        <taxon>Metazoa</taxon>
        <taxon>Chordata</taxon>
        <taxon>Craniata</taxon>
        <taxon>Vertebrata</taxon>
        <taxon>Euteleostomi</taxon>
        <taxon>Actinopterygii</taxon>
        <taxon>Neopterygii</taxon>
        <taxon>Teleostei</taxon>
        <taxon>Neoteleostei</taxon>
        <taxon>Acanthomorphata</taxon>
        <taxon>Eupercaria</taxon>
        <taxon>Perciformes</taxon>
        <taxon>Notothenioidei</taxon>
        <taxon>Eleginopidae</taxon>
        <taxon>Eleginops</taxon>
    </lineage>
</organism>
<evidence type="ECO:0000313" key="2">
    <source>
        <dbReference type="Proteomes" id="UP001346869"/>
    </source>
</evidence>
<proteinExistence type="predicted"/>
<comment type="caution">
    <text evidence="1">The sequence shown here is derived from an EMBL/GenBank/DDBJ whole genome shotgun (WGS) entry which is preliminary data.</text>
</comment>
<keyword evidence="2" id="KW-1185">Reference proteome</keyword>